<gene>
    <name evidence="2" type="ORF">ABVK25_000908</name>
</gene>
<sequence length="115" mass="12965">MAPQLEWNIYTGENSFMSWAKILDCGDAPLTFLDNTVALKQLEKAHKSPVERQRTHRSLKHHVSLPSVEITLPLCRPFAASRWGKVSVIHFDSHLDTWDPKVLGGGITQYIILGT</sequence>
<keyword evidence="3" id="KW-1185">Reference proteome</keyword>
<dbReference type="Gene3D" id="3.40.800.10">
    <property type="entry name" value="Ureohydrolase domain"/>
    <property type="match status" value="1"/>
</dbReference>
<accession>A0ABR4BP99</accession>
<dbReference type="SUPFAM" id="SSF52768">
    <property type="entry name" value="Arginase/deacetylase"/>
    <property type="match status" value="1"/>
</dbReference>
<dbReference type="Proteomes" id="UP001590951">
    <property type="component" value="Unassembled WGS sequence"/>
</dbReference>
<protein>
    <submittedName>
        <fullName evidence="2">Uncharacterized protein</fullName>
    </submittedName>
</protein>
<evidence type="ECO:0000313" key="2">
    <source>
        <dbReference type="EMBL" id="KAL2059615.1"/>
    </source>
</evidence>
<dbReference type="InterPro" id="IPR006035">
    <property type="entry name" value="Ureohydrolase"/>
</dbReference>
<proteinExistence type="inferred from homology"/>
<dbReference type="Pfam" id="PF00491">
    <property type="entry name" value="Arginase"/>
    <property type="match status" value="1"/>
</dbReference>
<dbReference type="InterPro" id="IPR023696">
    <property type="entry name" value="Ureohydrolase_dom_sf"/>
</dbReference>
<organism evidence="2 3">
    <name type="scientific">Lepraria finkii</name>
    <dbReference type="NCBI Taxonomy" id="1340010"/>
    <lineage>
        <taxon>Eukaryota</taxon>
        <taxon>Fungi</taxon>
        <taxon>Dikarya</taxon>
        <taxon>Ascomycota</taxon>
        <taxon>Pezizomycotina</taxon>
        <taxon>Lecanoromycetes</taxon>
        <taxon>OSLEUM clade</taxon>
        <taxon>Lecanoromycetidae</taxon>
        <taxon>Lecanorales</taxon>
        <taxon>Lecanorineae</taxon>
        <taxon>Stereocaulaceae</taxon>
        <taxon>Lepraria</taxon>
    </lineage>
</organism>
<evidence type="ECO:0000313" key="3">
    <source>
        <dbReference type="Proteomes" id="UP001590951"/>
    </source>
</evidence>
<dbReference type="PANTHER" id="PTHR11358:SF28">
    <property type="entry name" value="HYPOTHETICAL ARGINASE FAMILY PROTEIN (EUROFUNG)"/>
    <property type="match status" value="1"/>
</dbReference>
<evidence type="ECO:0000256" key="1">
    <source>
        <dbReference type="PROSITE-ProRule" id="PRU00742"/>
    </source>
</evidence>
<dbReference type="EMBL" id="JBHFEH010000001">
    <property type="protein sequence ID" value="KAL2059615.1"/>
    <property type="molecule type" value="Genomic_DNA"/>
</dbReference>
<comment type="similarity">
    <text evidence="1">Belongs to the arginase family.</text>
</comment>
<dbReference type="PANTHER" id="PTHR11358">
    <property type="entry name" value="ARGINASE/AGMATINASE"/>
    <property type="match status" value="1"/>
</dbReference>
<name>A0ABR4BP99_9LECA</name>
<comment type="caution">
    <text evidence="2">The sequence shown here is derived from an EMBL/GenBank/DDBJ whole genome shotgun (WGS) entry which is preliminary data.</text>
</comment>
<reference evidence="2 3" key="1">
    <citation type="submission" date="2024-09" db="EMBL/GenBank/DDBJ databases">
        <title>Rethinking Asexuality: The Enigmatic Case of Functional Sexual Genes in Lepraria (Stereocaulaceae).</title>
        <authorList>
            <person name="Doellman M."/>
            <person name="Sun Y."/>
            <person name="Barcenas-Pena A."/>
            <person name="Lumbsch H.T."/>
            <person name="Grewe F."/>
        </authorList>
    </citation>
    <scope>NUCLEOTIDE SEQUENCE [LARGE SCALE GENOMIC DNA]</scope>
    <source>
        <strain evidence="2 3">Grewe 0041</strain>
    </source>
</reference>
<dbReference type="PROSITE" id="PS51409">
    <property type="entry name" value="ARGINASE_2"/>
    <property type="match status" value="1"/>
</dbReference>